<evidence type="ECO:0000259" key="6">
    <source>
        <dbReference type="PROSITE" id="PS50102"/>
    </source>
</evidence>
<feature type="domain" description="RRM" evidence="6">
    <location>
        <begin position="17"/>
        <end position="95"/>
    </location>
</feature>
<dbReference type="SMART" id="SM00360">
    <property type="entry name" value="RRM"/>
    <property type="match status" value="2"/>
</dbReference>
<evidence type="ECO:0000256" key="5">
    <source>
        <dbReference type="PROSITE-ProRule" id="PRU00176"/>
    </source>
</evidence>
<evidence type="ECO:0000256" key="1">
    <source>
        <dbReference type="ARBA" id="ARBA00004123"/>
    </source>
</evidence>
<dbReference type="InterPro" id="IPR002343">
    <property type="entry name" value="Hud_Sxl_RNA"/>
</dbReference>
<dbReference type="Pfam" id="PF00076">
    <property type="entry name" value="RRM_1"/>
    <property type="match status" value="2"/>
</dbReference>
<dbReference type="PANTHER" id="PTHR48027">
    <property type="entry name" value="HETEROGENEOUS NUCLEAR RIBONUCLEOPROTEIN 87F-RELATED"/>
    <property type="match status" value="1"/>
</dbReference>
<dbReference type="Gene3D" id="3.30.70.330">
    <property type="match status" value="2"/>
</dbReference>
<keyword evidence="3 5" id="KW-0694">RNA-binding</keyword>
<dbReference type="SUPFAM" id="SSF54928">
    <property type="entry name" value="RNA-binding domain, RBD"/>
    <property type="match status" value="2"/>
</dbReference>
<dbReference type="GO" id="GO:0050686">
    <property type="term" value="P:negative regulation of mRNA processing"/>
    <property type="evidence" value="ECO:0007669"/>
    <property type="project" value="UniProtKB-ARBA"/>
</dbReference>
<dbReference type="GO" id="GO:1990904">
    <property type="term" value="C:ribonucleoprotein complex"/>
    <property type="evidence" value="ECO:0007669"/>
    <property type="project" value="InterPro"/>
</dbReference>
<dbReference type="GO" id="GO:0005737">
    <property type="term" value="C:cytoplasm"/>
    <property type="evidence" value="ECO:0007669"/>
    <property type="project" value="UniProtKB-ARBA"/>
</dbReference>
<evidence type="ECO:0000313" key="7">
    <source>
        <dbReference type="EMBL" id="KAK7604959.1"/>
    </source>
</evidence>
<dbReference type="GO" id="GO:0008266">
    <property type="term" value="F:poly(U) RNA binding"/>
    <property type="evidence" value="ECO:0007669"/>
    <property type="project" value="UniProtKB-ARBA"/>
</dbReference>
<dbReference type="PROSITE" id="PS50102">
    <property type="entry name" value="RRM"/>
    <property type="match status" value="2"/>
</dbReference>
<keyword evidence="8" id="KW-1185">Reference proteome</keyword>
<dbReference type="GO" id="GO:0010629">
    <property type="term" value="P:negative regulation of gene expression"/>
    <property type="evidence" value="ECO:0007669"/>
    <property type="project" value="UniProtKB-ARBA"/>
</dbReference>
<comment type="subcellular location">
    <subcellularLocation>
        <location evidence="1">Nucleus</location>
    </subcellularLocation>
</comment>
<protein>
    <recommendedName>
        <fullName evidence="6">RRM domain-containing protein</fullName>
    </recommendedName>
</protein>
<dbReference type="GO" id="GO:0003729">
    <property type="term" value="F:mRNA binding"/>
    <property type="evidence" value="ECO:0007669"/>
    <property type="project" value="UniProtKB-ARBA"/>
</dbReference>
<feature type="domain" description="RRM" evidence="6">
    <location>
        <begin position="103"/>
        <end position="183"/>
    </location>
</feature>
<comment type="caution">
    <text evidence="7">The sequence shown here is derived from an EMBL/GenBank/DDBJ whole genome shotgun (WGS) entry which is preliminary data.</text>
</comment>
<reference evidence="7 8" key="1">
    <citation type="submission" date="2024-03" db="EMBL/GenBank/DDBJ databases">
        <title>Adaptation during the transition from Ophiocordyceps entomopathogen to insect associate is accompanied by gene loss and intensified selection.</title>
        <authorList>
            <person name="Ward C.M."/>
            <person name="Onetto C.A."/>
            <person name="Borneman A.R."/>
        </authorList>
    </citation>
    <scope>NUCLEOTIDE SEQUENCE [LARGE SCALE GENOMIC DNA]</scope>
    <source>
        <strain evidence="7">AWRI1</strain>
        <tissue evidence="7">Single Adult Female</tissue>
    </source>
</reference>
<dbReference type="InterPro" id="IPR000504">
    <property type="entry name" value="RRM_dom"/>
</dbReference>
<dbReference type="FunFam" id="3.30.70.330:FF:000383">
    <property type="entry name" value="Sex lethal, isoform D"/>
    <property type="match status" value="1"/>
</dbReference>
<dbReference type="GO" id="GO:0005634">
    <property type="term" value="C:nucleus"/>
    <property type="evidence" value="ECO:0007669"/>
    <property type="project" value="UniProtKB-SubCell"/>
</dbReference>
<evidence type="ECO:0000256" key="3">
    <source>
        <dbReference type="ARBA" id="ARBA00022884"/>
    </source>
</evidence>
<keyword evidence="4" id="KW-0539">Nucleus</keyword>
<evidence type="ECO:0000313" key="8">
    <source>
        <dbReference type="Proteomes" id="UP001367676"/>
    </source>
</evidence>
<organism evidence="7 8">
    <name type="scientific">Parthenolecanium corni</name>
    <dbReference type="NCBI Taxonomy" id="536013"/>
    <lineage>
        <taxon>Eukaryota</taxon>
        <taxon>Metazoa</taxon>
        <taxon>Ecdysozoa</taxon>
        <taxon>Arthropoda</taxon>
        <taxon>Hexapoda</taxon>
        <taxon>Insecta</taxon>
        <taxon>Pterygota</taxon>
        <taxon>Neoptera</taxon>
        <taxon>Paraneoptera</taxon>
        <taxon>Hemiptera</taxon>
        <taxon>Sternorrhyncha</taxon>
        <taxon>Coccoidea</taxon>
        <taxon>Coccidae</taxon>
        <taxon>Parthenolecanium</taxon>
    </lineage>
</organism>
<dbReference type="InterPro" id="IPR012677">
    <property type="entry name" value="Nucleotide-bd_a/b_plait_sf"/>
</dbReference>
<sequence length="289" mass="31661">MTNMAFSQTQVVDNSLTNLIVNYLPQNLTDKELFSIFVTIGPVESCRVMRDNKTGYSYGFGFVNFARQEDATKAINQLNGLEVQNKRLKVSYARPSGEDIKDTNLYITNLPRTVTEDQLEELFGKFGRIVQKNILKDKITGLPRGVAFVRYDRKSEASQAVAEMNGFLPEGCLEPLIVKIAEEHGKQKAAYYAGWHAGYTQSRGSGPKNQQKAGVIPTVVVPAGPRGAVPTVRAGVPARIPAYTTPGVYSQVRANPNGFGGAVRQDKSHYRYNPVGPANAGYNVGGGYY</sequence>
<proteinExistence type="predicted"/>
<dbReference type="Proteomes" id="UP001367676">
    <property type="component" value="Unassembled WGS sequence"/>
</dbReference>
<keyword evidence="2" id="KW-0677">Repeat</keyword>
<accession>A0AAN9TTE2</accession>
<dbReference type="AlphaFoldDB" id="A0AAN9TTE2"/>
<name>A0AAN9TTE2_9HEMI</name>
<evidence type="ECO:0000256" key="4">
    <source>
        <dbReference type="ARBA" id="ARBA00023242"/>
    </source>
</evidence>
<gene>
    <name evidence="7" type="ORF">V9T40_006145</name>
</gene>
<dbReference type="PRINTS" id="PR00961">
    <property type="entry name" value="HUDSXLRNA"/>
</dbReference>
<dbReference type="InterPro" id="IPR052462">
    <property type="entry name" value="SLIRP/GR-RBP-like"/>
</dbReference>
<dbReference type="FunFam" id="3.30.70.330:FF:000205">
    <property type="entry name" value="Sex lethal, isoform B"/>
    <property type="match status" value="1"/>
</dbReference>
<dbReference type="GO" id="GO:0009967">
    <property type="term" value="P:positive regulation of signal transduction"/>
    <property type="evidence" value="ECO:0007669"/>
    <property type="project" value="UniProtKB-ARBA"/>
</dbReference>
<dbReference type="EMBL" id="JBBCAQ010000003">
    <property type="protein sequence ID" value="KAK7604959.1"/>
    <property type="molecule type" value="Genomic_DNA"/>
</dbReference>
<evidence type="ECO:0000256" key="2">
    <source>
        <dbReference type="ARBA" id="ARBA00022737"/>
    </source>
</evidence>
<dbReference type="InterPro" id="IPR035979">
    <property type="entry name" value="RBD_domain_sf"/>
</dbReference>